<accession>A0AAD5S7Q7</accession>
<gene>
    <name evidence="1" type="ORF">HK097_010306</name>
</gene>
<sequence>MSPVTEDEQFLANAPRHLSEDRGFVPLASTDFGGVVRLGSTWLGCVPITEKRVKSAGPPRSLVSRANREQKDHEKQLYNRVIEAYRLLSVHAPELVNLAQSVGSIIKQQKHVESSFYIGASDNVHICISTHHTNSKVSDEVNLEFDARYNGDGLRAQCIGLYPDDDVDIDVNCIGDFRDEPIPRPLIPTVPNITSVPAVPPVPGDPKSGIGTSLGGAVVTGGLLEEGDIVYVIGFNQNPTEETLQQFAAYYLNQWHATLSLNDAFSALRPLTKVVSPGVVTKIEGTIAHVTCTLWFGSSGSPCFRISERGELELVGKVKAGASVMNRNLIQVFPSNLAELISSAIRADSAV</sequence>
<evidence type="ECO:0000313" key="2">
    <source>
        <dbReference type="Proteomes" id="UP001212841"/>
    </source>
</evidence>
<keyword evidence="2" id="KW-1185">Reference proteome</keyword>
<dbReference type="EMBL" id="JADGJD010000752">
    <property type="protein sequence ID" value="KAJ3048688.1"/>
    <property type="molecule type" value="Genomic_DNA"/>
</dbReference>
<proteinExistence type="predicted"/>
<comment type="caution">
    <text evidence="1">The sequence shown here is derived from an EMBL/GenBank/DDBJ whole genome shotgun (WGS) entry which is preliminary data.</text>
</comment>
<evidence type="ECO:0000313" key="1">
    <source>
        <dbReference type="EMBL" id="KAJ3048688.1"/>
    </source>
</evidence>
<dbReference type="Proteomes" id="UP001212841">
    <property type="component" value="Unassembled WGS sequence"/>
</dbReference>
<dbReference type="AlphaFoldDB" id="A0AAD5S7Q7"/>
<reference evidence="1" key="1">
    <citation type="submission" date="2020-05" db="EMBL/GenBank/DDBJ databases">
        <title>Phylogenomic resolution of chytrid fungi.</title>
        <authorList>
            <person name="Stajich J.E."/>
            <person name="Amses K."/>
            <person name="Simmons R."/>
            <person name="Seto K."/>
            <person name="Myers J."/>
            <person name="Bonds A."/>
            <person name="Quandt C.A."/>
            <person name="Barry K."/>
            <person name="Liu P."/>
            <person name="Grigoriev I."/>
            <person name="Longcore J.E."/>
            <person name="James T.Y."/>
        </authorList>
    </citation>
    <scope>NUCLEOTIDE SEQUENCE</scope>
    <source>
        <strain evidence="1">JEL0318</strain>
    </source>
</reference>
<organism evidence="1 2">
    <name type="scientific">Rhizophlyctis rosea</name>
    <dbReference type="NCBI Taxonomy" id="64517"/>
    <lineage>
        <taxon>Eukaryota</taxon>
        <taxon>Fungi</taxon>
        <taxon>Fungi incertae sedis</taxon>
        <taxon>Chytridiomycota</taxon>
        <taxon>Chytridiomycota incertae sedis</taxon>
        <taxon>Chytridiomycetes</taxon>
        <taxon>Rhizophlyctidales</taxon>
        <taxon>Rhizophlyctidaceae</taxon>
        <taxon>Rhizophlyctis</taxon>
    </lineage>
</organism>
<name>A0AAD5S7Q7_9FUNG</name>
<protein>
    <submittedName>
        <fullName evidence="1">Uncharacterized protein</fullName>
    </submittedName>
</protein>